<protein>
    <submittedName>
        <fullName evidence="2">Uncharacterized protein</fullName>
    </submittedName>
</protein>
<dbReference type="InterPro" id="IPR055685">
    <property type="entry name" value="DUF7261"/>
</dbReference>
<dbReference type="EMBL" id="CP104003">
    <property type="protein sequence ID" value="UWM54286.1"/>
    <property type="molecule type" value="Genomic_DNA"/>
</dbReference>
<accession>A0A9E7U839</accession>
<evidence type="ECO:0000313" key="2">
    <source>
        <dbReference type="EMBL" id="UWM54286.1"/>
    </source>
</evidence>
<keyword evidence="1" id="KW-1133">Transmembrane helix</keyword>
<organism evidence="2 3">
    <name type="scientific">Salinirubellus salinus</name>
    <dbReference type="NCBI Taxonomy" id="1364945"/>
    <lineage>
        <taxon>Archaea</taxon>
        <taxon>Methanobacteriati</taxon>
        <taxon>Methanobacteriota</taxon>
        <taxon>Stenosarchaea group</taxon>
        <taxon>Halobacteria</taxon>
        <taxon>Halobacteriales</taxon>
        <taxon>Natronomonadaceae</taxon>
        <taxon>Salinirubellus</taxon>
    </lineage>
</organism>
<name>A0A9E7U839_9EURY</name>
<keyword evidence="1" id="KW-0472">Membrane</keyword>
<sequence>MRLGGADRTGGGGERRERAQLVLAAAAVVAVALAPVVLAYLQLGAHPDVRAPAPEPGASAERFLERATHEAGSEVTGDAWSDRRLAVAEVRESLAPRLRTLETSRVEWGTVFRVAYAPEVAAEWAANECPRGAGRAFGTCRAVDGVVVQERAGETTVLTVAYDVTVTSEEGRREFTFLVPVVG</sequence>
<keyword evidence="3" id="KW-1185">Reference proteome</keyword>
<reference evidence="2" key="1">
    <citation type="submission" date="2022-09" db="EMBL/GenBank/DDBJ databases">
        <title>Diverse halophilic archaea isolated from saline environments.</title>
        <authorList>
            <person name="Cui H.-L."/>
        </authorList>
    </citation>
    <scope>NUCLEOTIDE SEQUENCE</scope>
    <source>
        <strain evidence="2">ZS-35-S2</strain>
    </source>
</reference>
<evidence type="ECO:0000256" key="1">
    <source>
        <dbReference type="SAM" id="Phobius"/>
    </source>
</evidence>
<dbReference type="Proteomes" id="UP001057580">
    <property type="component" value="Chromosome"/>
</dbReference>
<keyword evidence="1" id="KW-0812">Transmembrane</keyword>
<dbReference type="AlphaFoldDB" id="A0A9E7U839"/>
<dbReference type="Pfam" id="PF23922">
    <property type="entry name" value="DUF7261"/>
    <property type="match status" value="1"/>
</dbReference>
<proteinExistence type="predicted"/>
<feature type="transmembrane region" description="Helical" evidence="1">
    <location>
        <begin position="21"/>
        <end position="41"/>
    </location>
</feature>
<gene>
    <name evidence="2" type="ORF">N0B31_19485</name>
</gene>
<dbReference type="RefSeq" id="WP_260593292.1">
    <property type="nucleotide sequence ID" value="NZ_CP104003.1"/>
</dbReference>
<dbReference type="KEGG" id="ssai:N0B31_19485"/>
<evidence type="ECO:0000313" key="3">
    <source>
        <dbReference type="Proteomes" id="UP001057580"/>
    </source>
</evidence>
<dbReference type="GeneID" id="74944653"/>